<dbReference type="InterPro" id="IPR013083">
    <property type="entry name" value="Znf_RING/FYVE/PHD"/>
</dbReference>
<dbReference type="InterPro" id="IPR012866">
    <property type="entry name" value="DUF1644"/>
</dbReference>
<dbReference type="Proteomes" id="UP001415857">
    <property type="component" value="Unassembled WGS sequence"/>
</dbReference>
<dbReference type="PANTHER" id="PTHR31197:SF21">
    <property type="entry name" value="C2H2-TYPE DOMAIN-CONTAINING PROTEIN"/>
    <property type="match status" value="1"/>
</dbReference>
<dbReference type="Pfam" id="PF07800">
    <property type="entry name" value="DUF1644"/>
    <property type="match status" value="2"/>
</dbReference>
<organism evidence="2 3">
    <name type="scientific">Liquidambar formosana</name>
    <name type="common">Formosan gum</name>
    <dbReference type="NCBI Taxonomy" id="63359"/>
    <lineage>
        <taxon>Eukaryota</taxon>
        <taxon>Viridiplantae</taxon>
        <taxon>Streptophyta</taxon>
        <taxon>Embryophyta</taxon>
        <taxon>Tracheophyta</taxon>
        <taxon>Spermatophyta</taxon>
        <taxon>Magnoliopsida</taxon>
        <taxon>eudicotyledons</taxon>
        <taxon>Gunneridae</taxon>
        <taxon>Pentapetalae</taxon>
        <taxon>Saxifragales</taxon>
        <taxon>Altingiaceae</taxon>
        <taxon>Liquidambar</taxon>
    </lineage>
</organism>
<accession>A0AAP0X9N1</accession>
<dbReference type="PANTHER" id="PTHR31197">
    <property type="entry name" value="OS01G0612600 PROTEIN"/>
    <property type="match status" value="1"/>
</dbReference>
<dbReference type="AlphaFoldDB" id="A0AAP0X9N1"/>
<name>A0AAP0X9N1_LIQFO</name>
<keyword evidence="3" id="KW-1185">Reference proteome</keyword>
<evidence type="ECO:0000313" key="3">
    <source>
        <dbReference type="Proteomes" id="UP001415857"/>
    </source>
</evidence>
<feature type="compositionally biased region" description="Basic residues" evidence="1">
    <location>
        <begin position="1"/>
        <end position="12"/>
    </location>
</feature>
<evidence type="ECO:0000313" key="2">
    <source>
        <dbReference type="EMBL" id="KAK9292193.1"/>
    </source>
</evidence>
<reference evidence="2 3" key="1">
    <citation type="journal article" date="2024" name="Plant J.">
        <title>Genome sequences and population genomics reveal climatic adaptation and genomic divergence between two closely related sweetgum species.</title>
        <authorList>
            <person name="Xu W.Q."/>
            <person name="Ren C.Q."/>
            <person name="Zhang X.Y."/>
            <person name="Comes H.P."/>
            <person name="Liu X.H."/>
            <person name="Li Y.G."/>
            <person name="Kettle C.J."/>
            <person name="Jalonen R."/>
            <person name="Gaisberger H."/>
            <person name="Ma Y.Z."/>
            <person name="Qiu Y.X."/>
        </authorList>
    </citation>
    <scope>NUCLEOTIDE SEQUENCE [LARGE SCALE GENOMIC DNA]</scope>
    <source>
        <strain evidence="2">Hangzhou</strain>
    </source>
</reference>
<feature type="compositionally biased region" description="Basic residues" evidence="1">
    <location>
        <begin position="299"/>
        <end position="312"/>
    </location>
</feature>
<protein>
    <submittedName>
        <fullName evidence="2">Uncharacterized protein</fullName>
    </submittedName>
</protein>
<comment type="caution">
    <text evidence="2">The sequence shown here is derived from an EMBL/GenBank/DDBJ whole genome shotgun (WGS) entry which is preliminary data.</text>
</comment>
<evidence type="ECO:0000256" key="1">
    <source>
        <dbReference type="SAM" id="MobiDB-lite"/>
    </source>
</evidence>
<feature type="region of interest" description="Disordered" evidence="1">
    <location>
        <begin position="1"/>
        <end position="21"/>
    </location>
</feature>
<sequence>MPKGSRGQRRPTSHQCRPTPYSLRSFSQKISEKEVNQDIKCSRCSEKGDWKDATCPICMEYPHDAVLLLCSSHDKGCRPYMCATSYHFSNCLDQYKEACPKITELLCPLCRGQVTGWTVVEQARKFLNAKKRSCMQDDCSFVGTYKDLRKHVKMVHPLAQPRKVDPLLEEEWRRMEHERERNDVISTVRSSTPGAVVVGDYVIEGNYSGAGIVSNVEVNATIGDVLNFLFIMRDSVDSGSVNLNSRLRRLQQNTHQHNERMLHGGGASVPGQEDGDAMVVGGDHGGSGHRSGRVLLGRSGRRQRRRENRVGC</sequence>
<proteinExistence type="predicted"/>
<feature type="region of interest" description="Disordered" evidence="1">
    <location>
        <begin position="282"/>
        <end position="312"/>
    </location>
</feature>
<gene>
    <name evidence="2" type="ORF">L1049_020155</name>
</gene>
<dbReference type="EMBL" id="JBBPBK010000001">
    <property type="protein sequence ID" value="KAK9292193.1"/>
    <property type="molecule type" value="Genomic_DNA"/>
</dbReference>
<dbReference type="Gene3D" id="3.30.40.10">
    <property type="entry name" value="Zinc/RING finger domain, C3HC4 (zinc finger)"/>
    <property type="match status" value="1"/>
</dbReference>